<dbReference type="Proteomes" id="UP000243459">
    <property type="component" value="Chromosome 6"/>
</dbReference>
<dbReference type="InterPro" id="IPR056122">
    <property type="entry name" value="DUF7705"/>
</dbReference>
<evidence type="ECO:0000259" key="2">
    <source>
        <dbReference type="Pfam" id="PF24804"/>
    </source>
</evidence>
<dbReference type="PANTHER" id="PTHR33916">
    <property type="entry name" value="EXPANSIN-LIKE EG45 DOMAIN-CONTAINING PROTEIN"/>
    <property type="match status" value="1"/>
</dbReference>
<protein>
    <recommendedName>
        <fullName evidence="2">DUF7705 domain-containing protein</fullName>
    </recommendedName>
</protein>
<name>A0A5P1EL20_ASPOF</name>
<dbReference type="OrthoDB" id="1901892at2759"/>
<evidence type="ECO:0000313" key="3">
    <source>
        <dbReference type="EMBL" id="ONK66682.1"/>
    </source>
</evidence>
<proteinExistence type="predicted"/>
<dbReference type="OMA" id="TEAWCKP"/>
<dbReference type="Gramene" id="ONK66682">
    <property type="protein sequence ID" value="ONK66682"/>
    <property type="gene ID" value="A4U43_C06F10880"/>
</dbReference>
<feature type="chain" id="PRO_5024311128" description="DUF7705 domain-containing protein" evidence="1">
    <location>
        <begin position="24"/>
        <end position="503"/>
    </location>
</feature>
<keyword evidence="1" id="KW-0732">Signal</keyword>
<dbReference type="EMBL" id="CM007386">
    <property type="protein sequence ID" value="ONK66682.1"/>
    <property type="molecule type" value="Genomic_DNA"/>
</dbReference>
<feature type="domain" description="DUF7705" evidence="2">
    <location>
        <begin position="29"/>
        <end position="495"/>
    </location>
</feature>
<evidence type="ECO:0000313" key="4">
    <source>
        <dbReference type="Proteomes" id="UP000243459"/>
    </source>
</evidence>
<organism evidence="3 4">
    <name type="scientific">Asparagus officinalis</name>
    <name type="common">Garden asparagus</name>
    <dbReference type="NCBI Taxonomy" id="4686"/>
    <lineage>
        <taxon>Eukaryota</taxon>
        <taxon>Viridiplantae</taxon>
        <taxon>Streptophyta</taxon>
        <taxon>Embryophyta</taxon>
        <taxon>Tracheophyta</taxon>
        <taxon>Spermatophyta</taxon>
        <taxon>Magnoliopsida</taxon>
        <taxon>Liliopsida</taxon>
        <taxon>Asparagales</taxon>
        <taxon>Asparagaceae</taxon>
        <taxon>Asparagoideae</taxon>
        <taxon>Asparagus</taxon>
    </lineage>
</organism>
<evidence type="ECO:0000256" key="1">
    <source>
        <dbReference type="SAM" id="SignalP"/>
    </source>
</evidence>
<accession>A0A5P1EL20</accession>
<dbReference type="AlphaFoldDB" id="A0A5P1EL20"/>
<keyword evidence="4" id="KW-1185">Reference proteome</keyword>
<feature type="signal peptide" evidence="1">
    <location>
        <begin position="1"/>
        <end position="23"/>
    </location>
</feature>
<gene>
    <name evidence="3" type="ORF">A4U43_C06F10880</name>
</gene>
<dbReference type="PANTHER" id="PTHR33916:SF12">
    <property type="entry name" value="NEPROSIN DOMAIN-CONTAINING PROTEIN"/>
    <property type="match status" value="1"/>
</dbReference>
<dbReference type="Pfam" id="PF24804">
    <property type="entry name" value="DUF7705"/>
    <property type="match status" value="1"/>
</dbReference>
<reference evidence="4" key="1">
    <citation type="journal article" date="2017" name="Nat. Commun.">
        <title>The asparagus genome sheds light on the origin and evolution of a young Y chromosome.</title>
        <authorList>
            <person name="Harkess A."/>
            <person name="Zhou J."/>
            <person name="Xu C."/>
            <person name="Bowers J.E."/>
            <person name="Van der Hulst R."/>
            <person name="Ayyampalayam S."/>
            <person name="Mercati F."/>
            <person name="Riccardi P."/>
            <person name="McKain M.R."/>
            <person name="Kakrana A."/>
            <person name="Tang H."/>
            <person name="Ray J."/>
            <person name="Groenendijk J."/>
            <person name="Arikit S."/>
            <person name="Mathioni S.M."/>
            <person name="Nakano M."/>
            <person name="Shan H."/>
            <person name="Telgmann-Rauber A."/>
            <person name="Kanno A."/>
            <person name="Yue Z."/>
            <person name="Chen H."/>
            <person name="Li W."/>
            <person name="Chen Y."/>
            <person name="Xu X."/>
            <person name="Zhang Y."/>
            <person name="Luo S."/>
            <person name="Chen H."/>
            <person name="Gao J."/>
            <person name="Mao Z."/>
            <person name="Pires J.C."/>
            <person name="Luo M."/>
            <person name="Kudrna D."/>
            <person name="Wing R.A."/>
            <person name="Meyers B.C."/>
            <person name="Yi K."/>
            <person name="Kong H."/>
            <person name="Lavrijsen P."/>
            <person name="Sunseri F."/>
            <person name="Falavigna A."/>
            <person name="Ye Y."/>
            <person name="Leebens-Mack J.H."/>
            <person name="Chen G."/>
        </authorList>
    </citation>
    <scope>NUCLEOTIDE SEQUENCE [LARGE SCALE GENOMIC DNA]</scope>
    <source>
        <strain evidence="4">cv. DH0086</strain>
    </source>
</reference>
<sequence length="503" mass="56602">MGNWDSSSLLLLLVAAAFCGVNGAEEEYISAVGDPGMKRDGLRVALEAWNFCNEVGHEVPGMGSPRVADCFDVERIPDPSDKGEDEDDDDICDANYKIIHRVREVDNKLGTNDPLSADTYAVQKELYLGQKCEVTDDDPKHPWQFWMIMLKNGNMDTSAGLCPKDGKKVGPFPPESRFPCFSPGHCMNQPLIYHNYTDIEDDSTMRGGFYGTWDLDADLSKGLNNVSYYSVTWEKEVGEGGWKFHHVLKTSHRYPWLMLYLRSDATKGLSGGYHYPTRGMSKIIPQSPNFKVRLTLDIKKGGGPKSQFYLMDMGSCWKNNGSPCDGDVTSDVTRYSEMIINPETESWCSPSKLDGCPPFHTFANGTRVHRNDTRNYPYGAYHMHCFPGNAQYAEEPFNICDQYSNPQPQEILQILPHPVWGEYGYPTKKGEGWVGDARTWELDVGGMSHNLYFYQDPGTAPTKRSWPSLDVGTEIYISNVDEVAEWTVSDFDILIPKVKPGYI</sequence>